<dbReference type="RefSeq" id="WP_144925079.1">
    <property type="nucleotide sequence ID" value="NZ_JBHSMC010000001.1"/>
</dbReference>
<keyword evidence="1" id="KW-0812">Transmembrane</keyword>
<dbReference type="Pfam" id="PF17259">
    <property type="entry name" value="DUF5325"/>
    <property type="match status" value="1"/>
</dbReference>
<name>A0ABW0LEY5_9BACI</name>
<dbReference type="InterPro" id="IPR035211">
    <property type="entry name" value="DUF5325"/>
</dbReference>
<sequence length="60" mass="6596">MQNIQWNFLALAILAVASIIGIGVFLGRGSLLGIGICFILFIAIMGTGFTWKRNLRNKEN</sequence>
<comment type="caution">
    <text evidence="2">The sequence shown here is derived from an EMBL/GenBank/DDBJ whole genome shotgun (WGS) entry which is preliminary data.</text>
</comment>
<keyword evidence="1" id="KW-0472">Membrane</keyword>
<dbReference type="Proteomes" id="UP001596147">
    <property type="component" value="Unassembled WGS sequence"/>
</dbReference>
<evidence type="ECO:0000256" key="1">
    <source>
        <dbReference type="SAM" id="Phobius"/>
    </source>
</evidence>
<dbReference type="EMBL" id="JBHSMC010000001">
    <property type="protein sequence ID" value="MFC5463900.1"/>
    <property type="molecule type" value="Genomic_DNA"/>
</dbReference>
<accession>A0ABW0LEY5</accession>
<evidence type="ECO:0000313" key="2">
    <source>
        <dbReference type="EMBL" id="MFC5463900.1"/>
    </source>
</evidence>
<organism evidence="2 3">
    <name type="scientific">Lederbergia graminis</name>
    <dbReference type="NCBI Taxonomy" id="735518"/>
    <lineage>
        <taxon>Bacteria</taxon>
        <taxon>Bacillati</taxon>
        <taxon>Bacillota</taxon>
        <taxon>Bacilli</taxon>
        <taxon>Bacillales</taxon>
        <taxon>Bacillaceae</taxon>
        <taxon>Lederbergia</taxon>
    </lineage>
</organism>
<feature type="transmembrane region" description="Helical" evidence="1">
    <location>
        <begin position="32"/>
        <end position="51"/>
    </location>
</feature>
<evidence type="ECO:0000313" key="3">
    <source>
        <dbReference type="Proteomes" id="UP001596147"/>
    </source>
</evidence>
<reference evidence="3" key="1">
    <citation type="journal article" date="2019" name="Int. J. Syst. Evol. Microbiol.">
        <title>The Global Catalogue of Microorganisms (GCM) 10K type strain sequencing project: providing services to taxonomists for standard genome sequencing and annotation.</title>
        <authorList>
            <consortium name="The Broad Institute Genomics Platform"/>
            <consortium name="The Broad Institute Genome Sequencing Center for Infectious Disease"/>
            <person name="Wu L."/>
            <person name="Ma J."/>
        </authorList>
    </citation>
    <scope>NUCLEOTIDE SEQUENCE [LARGE SCALE GENOMIC DNA]</scope>
    <source>
        <strain evidence="3">CGMCC 1.12237</strain>
    </source>
</reference>
<protein>
    <submittedName>
        <fullName evidence="2">YlaF family protein</fullName>
    </submittedName>
</protein>
<keyword evidence="3" id="KW-1185">Reference proteome</keyword>
<proteinExistence type="predicted"/>
<gene>
    <name evidence="2" type="ORF">ACFPM4_03900</name>
</gene>
<keyword evidence="1" id="KW-1133">Transmembrane helix</keyword>
<feature type="transmembrane region" description="Helical" evidence="1">
    <location>
        <begin position="7"/>
        <end position="26"/>
    </location>
</feature>